<proteinExistence type="inferred from homology"/>
<keyword evidence="3" id="KW-0547">Nucleotide-binding</keyword>
<evidence type="ECO:0000256" key="1">
    <source>
        <dbReference type="ARBA" id="ARBA00004533"/>
    </source>
</evidence>
<sequence length="235" mass="26106">MPNKPVLEIENFCKHFDMHHLGQRLGAFQNISFKLHAGQFLLLRGHNGAGKSTLLRTIYRSYRPTGGHAWLNMEDGRIDMARAADVDILQLRRKEIGFVTQFLLARPRVPAEEIVAEPLRLAGFSSAESLDEARKLLAEFGVKPELWAAYPSTFSGGEQQKVNLARALIMPQRLLMLDEPTASLDAGARSALVRRLADLKTKGVAMIGVFHHPDDVAELIDGEIDLSQKEMANVA</sequence>
<accession>A0A841LT49</accession>
<dbReference type="GO" id="GO:0005886">
    <property type="term" value="C:plasma membrane"/>
    <property type="evidence" value="ECO:0007669"/>
    <property type="project" value="UniProtKB-SubCell"/>
</dbReference>
<protein>
    <submittedName>
        <fullName evidence="6">Alpha-D-ribose 1-methylphosphonate 5-triphosphate synthase subunit PhnL</fullName>
        <ecNumber evidence="6">2.7.8.37</ecNumber>
    </submittedName>
</protein>
<dbReference type="PANTHER" id="PTHR24220">
    <property type="entry name" value="IMPORT ATP-BINDING PROTEIN"/>
    <property type="match status" value="1"/>
</dbReference>
<evidence type="ECO:0000256" key="4">
    <source>
        <dbReference type="ARBA" id="ARBA00022840"/>
    </source>
</evidence>
<dbReference type="Pfam" id="PF00005">
    <property type="entry name" value="ABC_tran"/>
    <property type="match status" value="1"/>
</dbReference>
<dbReference type="SUPFAM" id="SSF52540">
    <property type="entry name" value="P-loop containing nucleoside triphosphate hydrolases"/>
    <property type="match status" value="1"/>
</dbReference>
<dbReference type="GO" id="GO:0061693">
    <property type="term" value="F:alpha-D-ribose 1-methylphosphonate 5-triphosphate synthase activity"/>
    <property type="evidence" value="ECO:0007669"/>
    <property type="project" value="UniProtKB-EC"/>
</dbReference>
<dbReference type="InterPro" id="IPR017871">
    <property type="entry name" value="ABC_transporter-like_CS"/>
</dbReference>
<name>A0A841LT49_9HYPH</name>
<dbReference type="RefSeq" id="WP_184222756.1">
    <property type="nucleotide sequence ID" value="NZ_JACIIU010000008.1"/>
</dbReference>
<dbReference type="InterPro" id="IPR003593">
    <property type="entry name" value="AAA+_ATPase"/>
</dbReference>
<reference evidence="6 7" key="1">
    <citation type="submission" date="2020-08" db="EMBL/GenBank/DDBJ databases">
        <title>Genomic Encyclopedia of Type Strains, Phase IV (KMG-IV): sequencing the most valuable type-strain genomes for metagenomic binning, comparative biology and taxonomic classification.</title>
        <authorList>
            <person name="Goeker M."/>
        </authorList>
    </citation>
    <scope>NUCLEOTIDE SEQUENCE [LARGE SCALE GENOMIC DNA]</scope>
    <source>
        <strain evidence="6 7">DSM 22336</strain>
    </source>
</reference>
<dbReference type="PROSITE" id="PS00211">
    <property type="entry name" value="ABC_TRANSPORTER_1"/>
    <property type="match status" value="1"/>
</dbReference>
<organism evidence="6 7">
    <name type="scientific">Paenochrobactrum gallinarii</name>
    <dbReference type="NCBI Taxonomy" id="643673"/>
    <lineage>
        <taxon>Bacteria</taxon>
        <taxon>Pseudomonadati</taxon>
        <taxon>Pseudomonadota</taxon>
        <taxon>Alphaproteobacteria</taxon>
        <taxon>Hyphomicrobiales</taxon>
        <taxon>Brucellaceae</taxon>
        <taxon>Paenochrobactrum</taxon>
    </lineage>
</organism>
<dbReference type="GO" id="GO:0022857">
    <property type="term" value="F:transmembrane transporter activity"/>
    <property type="evidence" value="ECO:0007669"/>
    <property type="project" value="TreeGrafter"/>
</dbReference>
<gene>
    <name evidence="6" type="ORF">FHS77_001970</name>
</gene>
<dbReference type="PROSITE" id="PS50893">
    <property type="entry name" value="ABC_TRANSPORTER_2"/>
    <property type="match status" value="1"/>
</dbReference>
<evidence type="ECO:0000313" key="7">
    <source>
        <dbReference type="Proteomes" id="UP000555393"/>
    </source>
</evidence>
<comment type="caution">
    <text evidence="6">The sequence shown here is derived from an EMBL/GenBank/DDBJ whole genome shotgun (WGS) entry which is preliminary data.</text>
</comment>
<keyword evidence="6" id="KW-0808">Transferase</keyword>
<evidence type="ECO:0000313" key="6">
    <source>
        <dbReference type="EMBL" id="MBB6261415.1"/>
    </source>
</evidence>
<comment type="subcellular location">
    <subcellularLocation>
        <location evidence="1">Cell inner membrane</location>
    </subcellularLocation>
</comment>
<dbReference type="GO" id="GO:0016887">
    <property type="term" value="F:ATP hydrolysis activity"/>
    <property type="evidence" value="ECO:0007669"/>
    <property type="project" value="InterPro"/>
</dbReference>
<comment type="similarity">
    <text evidence="2">Belongs to the ABC transporter superfamily.</text>
</comment>
<dbReference type="Proteomes" id="UP000555393">
    <property type="component" value="Unassembled WGS sequence"/>
</dbReference>
<dbReference type="AlphaFoldDB" id="A0A841LT49"/>
<evidence type="ECO:0000256" key="3">
    <source>
        <dbReference type="ARBA" id="ARBA00022741"/>
    </source>
</evidence>
<dbReference type="InterPro" id="IPR003439">
    <property type="entry name" value="ABC_transporter-like_ATP-bd"/>
</dbReference>
<evidence type="ECO:0000256" key="2">
    <source>
        <dbReference type="ARBA" id="ARBA00005417"/>
    </source>
</evidence>
<dbReference type="EMBL" id="JACIIU010000008">
    <property type="protein sequence ID" value="MBB6261415.1"/>
    <property type="molecule type" value="Genomic_DNA"/>
</dbReference>
<dbReference type="SMART" id="SM00382">
    <property type="entry name" value="AAA"/>
    <property type="match status" value="1"/>
</dbReference>
<keyword evidence="7" id="KW-1185">Reference proteome</keyword>
<dbReference type="InterPro" id="IPR015854">
    <property type="entry name" value="ABC_transpr_LolD-like"/>
</dbReference>
<keyword evidence="4" id="KW-0067">ATP-binding</keyword>
<dbReference type="Gene3D" id="3.40.50.300">
    <property type="entry name" value="P-loop containing nucleotide triphosphate hydrolases"/>
    <property type="match status" value="1"/>
</dbReference>
<dbReference type="GO" id="GO:0005524">
    <property type="term" value="F:ATP binding"/>
    <property type="evidence" value="ECO:0007669"/>
    <property type="project" value="UniProtKB-KW"/>
</dbReference>
<evidence type="ECO:0000259" key="5">
    <source>
        <dbReference type="PROSITE" id="PS50893"/>
    </source>
</evidence>
<feature type="domain" description="ABC transporter" evidence="5">
    <location>
        <begin position="7"/>
        <end position="234"/>
    </location>
</feature>
<dbReference type="EC" id="2.7.8.37" evidence="6"/>
<dbReference type="InterPro" id="IPR027417">
    <property type="entry name" value="P-loop_NTPase"/>
</dbReference>